<keyword evidence="1" id="KW-1133">Transmembrane helix</keyword>
<evidence type="ECO:0000256" key="1">
    <source>
        <dbReference type="SAM" id="Phobius"/>
    </source>
</evidence>
<dbReference type="Proteomes" id="UP000032545">
    <property type="component" value="Unassembled WGS sequence"/>
</dbReference>
<keyword evidence="1" id="KW-0812">Transmembrane</keyword>
<evidence type="ECO:0008006" key="4">
    <source>
        <dbReference type="Google" id="ProtNLM"/>
    </source>
</evidence>
<dbReference type="OrthoDB" id="3859571at2"/>
<dbReference type="InterPro" id="IPR049978">
    <property type="entry name" value="SCO6880-like"/>
</dbReference>
<dbReference type="NCBIfam" id="NF042935">
    <property type="entry name" value="SCO6880_fam"/>
    <property type="match status" value="1"/>
</dbReference>
<keyword evidence="3" id="KW-1185">Reference proteome</keyword>
<sequence>MVAERSYRFGPLERGGVMLGMRWPQLALMIGVMLCVLGALRSPLVTIPIWVLLAVALLFVAFVRVEDRNLDQWVPILFGFTMQKVTGETVFRGAFFRLGAGEDQLSRTVLPGPLSSLVMLSVPVGGGRYVAVVKDAKKQTYTAVLQVQGSQFALLESGDQQARVDAWGELLAGLTAGGGKLSRIQWLERTLPDSGDQLQRHWRVRGHHDDSWAADAYQQVIDAAGPVAQRHETYLSFQLRAKDARRAIQRAGGGDQAACAVLLGELRTMEAALARASINTVGWLPPRALAAVIRTTYDPYSIEMIDARGGASTDLAGGLKGLASGIDPAVAGPVRTVTAWDHYRTDSGFHTTYWINGWPRVPSPAAFLAPLLMETTCRRTVSLVVEPLPGRKAEKAVNRRRMAHLGEQQMRDKVGKVTTQRDVAEADEVERREQELIAGFGAFRFHGFVTVSADDLDGLADACGEAETLASRSRLEMVRLVGEQDQGFSVGALPLAVGVA</sequence>
<protein>
    <recommendedName>
        <fullName evidence="4">PrgI family protein</fullName>
    </recommendedName>
</protein>
<accession>A0A0D8BFR3</accession>
<dbReference type="EMBL" id="JYFN01000019">
    <property type="protein sequence ID" value="KJE22804.1"/>
    <property type="molecule type" value="Genomic_DNA"/>
</dbReference>
<dbReference type="PATRIC" id="fig|1502723.3.peg.1906"/>
<feature type="transmembrane region" description="Helical" evidence="1">
    <location>
        <begin position="21"/>
        <end position="41"/>
    </location>
</feature>
<evidence type="ECO:0000313" key="3">
    <source>
        <dbReference type="Proteomes" id="UP000032545"/>
    </source>
</evidence>
<dbReference type="RefSeq" id="WP_011601304.1">
    <property type="nucleotide sequence ID" value="NZ_JYFN01000019.1"/>
</dbReference>
<comment type="caution">
    <text evidence="2">The sequence shown here is derived from an EMBL/GenBank/DDBJ whole genome shotgun (WGS) entry which is preliminary data.</text>
</comment>
<dbReference type="AlphaFoldDB" id="A0A0D8BFR3"/>
<keyword evidence="1" id="KW-0472">Membrane</keyword>
<feature type="transmembrane region" description="Helical" evidence="1">
    <location>
        <begin position="47"/>
        <end position="65"/>
    </location>
</feature>
<proteinExistence type="predicted"/>
<reference evidence="3" key="1">
    <citation type="submission" date="2015-02" db="EMBL/GenBank/DDBJ databases">
        <title>Draft Genome of Frankia sp. CpI1-S.</title>
        <authorList>
            <person name="Oshone R.T."/>
            <person name="Ngom M."/>
            <person name="Ghodhbane-Gtari F."/>
            <person name="Gtari M."/>
            <person name="Morris K."/>
            <person name="Thomas K."/>
            <person name="Sen A."/>
            <person name="Tisa L.S."/>
        </authorList>
    </citation>
    <scope>NUCLEOTIDE SEQUENCE [LARGE SCALE GENOMIC DNA]</scope>
    <source>
        <strain evidence="3">CpI1-S</strain>
    </source>
</reference>
<reference evidence="2 3" key="2">
    <citation type="journal article" date="2016" name="Genome Announc.">
        <title>Permanent Draft Genome Sequences for Two Variants of Frankia sp. Strain CpI1, the First Frankia Strain Isolated from Root Nodules of Comptonia peregrina.</title>
        <authorList>
            <person name="Oshone R."/>
            <person name="Hurst S.G.IV."/>
            <person name="Abebe-Akele F."/>
            <person name="Simpson S."/>
            <person name="Morris K."/>
            <person name="Thomas W.K."/>
            <person name="Tisa L.S."/>
        </authorList>
    </citation>
    <scope>NUCLEOTIDE SEQUENCE [LARGE SCALE GENOMIC DNA]</scope>
    <source>
        <strain evidence="3">CpI1-S</strain>
    </source>
</reference>
<name>A0A0D8BFR3_9ACTN</name>
<gene>
    <name evidence="2" type="ORF">FF36_02782</name>
</gene>
<organism evidence="2 3">
    <name type="scientific">Frankia torreyi</name>
    <dbReference type="NCBI Taxonomy" id="1856"/>
    <lineage>
        <taxon>Bacteria</taxon>
        <taxon>Bacillati</taxon>
        <taxon>Actinomycetota</taxon>
        <taxon>Actinomycetes</taxon>
        <taxon>Frankiales</taxon>
        <taxon>Frankiaceae</taxon>
        <taxon>Frankia</taxon>
    </lineage>
</organism>
<evidence type="ECO:0000313" key="2">
    <source>
        <dbReference type="EMBL" id="KJE22804.1"/>
    </source>
</evidence>